<comment type="caution">
    <text evidence="1">The sequence shown here is derived from an EMBL/GenBank/DDBJ whole genome shotgun (WGS) entry which is preliminary data.</text>
</comment>
<evidence type="ECO:0000313" key="1">
    <source>
        <dbReference type="EMBL" id="ESS69555.1"/>
    </source>
</evidence>
<proteinExistence type="predicted"/>
<dbReference type="AlphaFoldDB" id="V5B8K4"/>
<dbReference type="STRING" id="1116472.MGMO_133c00150"/>
<evidence type="ECO:0008006" key="3">
    <source>
        <dbReference type="Google" id="ProtNLM"/>
    </source>
</evidence>
<sequence length="85" mass="9384">MPIIEASIGIGLPRDEVYRISQDYSVRYDWDPFSDSLKMIGDGEYSACIGGQVSVRSKLGMEMVVEFVQVKPPKNAAIKMVSLGI</sequence>
<gene>
    <name evidence="1" type="ORF">MGMO_133c00150</name>
</gene>
<dbReference type="eggNOG" id="COG2867">
    <property type="taxonomic scope" value="Bacteria"/>
</dbReference>
<accession>V5B8K4</accession>
<name>V5B8K4_9GAMM</name>
<organism evidence="1 2">
    <name type="scientific">Methyloglobulus morosus KoM1</name>
    <dbReference type="NCBI Taxonomy" id="1116472"/>
    <lineage>
        <taxon>Bacteria</taxon>
        <taxon>Pseudomonadati</taxon>
        <taxon>Pseudomonadota</taxon>
        <taxon>Gammaproteobacteria</taxon>
        <taxon>Methylococcales</taxon>
        <taxon>Methylococcaceae</taxon>
        <taxon>Methyloglobulus</taxon>
    </lineage>
</organism>
<keyword evidence="2" id="KW-1185">Reference proteome</keyword>
<evidence type="ECO:0000313" key="2">
    <source>
        <dbReference type="Proteomes" id="UP000017842"/>
    </source>
</evidence>
<dbReference type="SUPFAM" id="SSF55961">
    <property type="entry name" value="Bet v1-like"/>
    <property type="match status" value="1"/>
</dbReference>
<dbReference type="EMBL" id="AYLO01000123">
    <property type="protein sequence ID" value="ESS69555.1"/>
    <property type="molecule type" value="Genomic_DNA"/>
</dbReference>
<dbReference type="Proteomes" id="UP000017842">
    <property type="component" value="Unassembled WGS sequence"/>
</dbReference>
<reference evidence="1 2" key="1">
    <citation type="journal article" date="2013" name="Genome Announc.">
        <title>Draft Genome Sequence of the Methanotrophic Gammaproteobacterium Methyloglobulus morosus DSM 22980 Strain KoM1.</title>
        <authorList>
            <person name="Poehlein A."/>
            <person name="Deutzmann J.S."/>
            <person name="Daniel R."/>
            <person name="Simeonova D.D."/>
        </authorList>
    </citation>
    <scope>NUCLEOTIDE SEQUENCE [LARGE SCALE GENOMIC DNA]</scope>
    <source>
        <strain evidence="1 2">KoM1</strain>
    </source>
</reference>
<dbReference type="RefSeq" id="WP_023496019.1">
    <property type="nucleotide sequence ID" value="NZ_AYLO01000123.1"/>
</dbReference>
<protein>
    <recommendedName>
        <fullName evidence="3">Polyketide cyclase / dehydrase and lipid transport</fullName>
    </recommendedName>
</protein>